<dbReference type="EMBL" id="BAAATJ010000016">
    <property type="protein sequence ID" value="GAA2405072.1"/>
    <property type="molecule type" value="Genomic_DNA"/>
</dbReference>
<reference evidence="4" key="1">
    <citation type="journal article" date="2019" name="Int. J. Syst. Evol. Microbiol.">
        <title>The Global Catalogue of Microorganisms (GCM) 10K type strain sequencing project: providing services to taxonomists for standard genome sequencing and annotation.</title>
        <authorList>
            <consortium name="The Broad Institute Genomics Platform"/>
            <consortium name="The Broad Institute Genome Sequencing Center for Infectious Disease"/>
            <person name="Wu L."/>
            <person name="Ma J."/>
        </authorList>
    </citation>
    <scope>NUCLEOTIDE SEQUENCE [LARGE SCALE GENOMIC DNA]</scope>
    <source>
        <strain evidence="4">JCM 6921</strain>
    </source>
</reference>
<accession>A0ABP5VP35</accession>
<feature type="compositionally biased region" description="Basic residues" evidence="1">
    <location>
        <begin position="153"/>
        <end position="166"/>
    </location>
</feature>
<name>A0ABP5VP35_9ACTN</name>
<evidence type="ECO:0000256" key="1">
    <source>
        <dbReference type="SAM" id="MobiDB-lite"/>
    </source>
</evidence>
<feature type="domain" description="DnaJ homologue subfamily C member 28 conserved" evidence="2">
    <location>
        <begin position="14"/>
        <end position="79"/>
    </location>
</feature>
<feature type="region of interest" description="Disordered" evidence="1">
    <location>
        <begin position="124"/>
        <end position="166"/>
    </location>
</feature>
<sequence length="166" mass="18731">MTERKPPGVSFETWVDRQVRVAAEQGGFDGLPGAGRPLPELDRPYDDLWWVRKKMEREGLSFLPPALALRKEAEDALEAALRAPSEAGARRIVAEVNEKIRKALRMPPPGPPLRLAPFDAEQVVREWRERRAPSGGSPGTEEPRAEEPPAGKPSRRSRFGLRRRRR</sequence>
<evidence type="ECO:0000259" key="2">
    <source>
        <dbReference type="Pfam" id="PF09350"/>
    </source>
</evidence>
<dbReference type="Proteomes" id="UP001500058">
    <property type="component" value="Unassembled WGS sequence"/>
</dbReference>
<evidence type="ECO:0000313" key="4">
    <source>
        <dbReference type="Proteomes" id="UP001500058"/>
    </source>
</evidence>
<proteinExistence type="predicted"/>
<evidence type="ECO:0000313" key="3">
    <source>
        <dbReference type="EMBL" id="GAA2405072.1"/>
    </source>
</evidence>
<dbReference type="InterPro" id="IPR018961">
    <property type="entry name" value="DnaJ_homolog_subfam-C_membr-28"/>
</dbReference>
<keyword evidence="4" id="KW-1185">Reference proteome</keyword>
<protein>
    <submittedName>
        <fullName evidence="3">DUF1992 domain-containing protein</fullName>
    </submittedName>
</protein>
<comment type="caution">
    <text evidence="3">The sequence shown here is derived from an EMBL/GenBank/DDBJ whole genome shotgun (WGS) entry which is preliminary data.</text>
</comment>
<organism evidence="3 4">
    <name type="scientific">Streptomyces glaucosporus</name>
    <dbReference type="NCBI Taxonomy" id="284044"/>
    <lineage>
        <taxon>Bacteria</taxon>
        <taxon>Bacillati</taxon>
        <taxon>Actinomycetota</taxon>
        <taxon>Actinomycetes</taxon>
        <taxon>Kitasatosporales</taxon>
        <taxon>Streptomycetaceae</taxon>
        <taxon>Streptomyces</taxon>
    </lineage>
</organism>
<dbReference type="Pfam" id="PF09350">
    <property type="entry name" value="DJC28_CD"/>
    <property type="match status" value="1"/>
</dbReference>
<gene>
    <name evidence="3" type="ORF">GCM10010420_35920</name>
</gene>